<gene>
    <name evidence="2" type="ORF">C2869_06575</name>
</gene>
<dbReference type="Gene3D" id="2.10.109.10">
    <property type="entry name" value="Umud Fragment, subunit A"/>
    <property type="match status" value="1"/>
</dbReference>
<dbReference type="InterPro" id="IPR015927">
    <property type="entry name" value="Peptidase_S24_S26A/B/C"/>
</dbReference>
<reference evidence="2 3" key="1">
    <citation type="submission" date="2018-01" db="EMBL/GenBank/DDBJ databases">
        <title>Genome sequence of a Cantenovulum-like bacteria.</title>
        <authorList>
            <person name="Tan W.R."/>
            <person name="Lau N.-S."/>
            <person name="Go F."/>
            <person name="Amirul A.-A.A."/>
        </authorList>
    </citation>
    <scope>NUCLEOTIDE SEQUENCE [LARGE SCALE GENOMIC DNA]</scope>
    <source>
        <strain evidence="2 3">CCB-QB4</strain>
    </source>
</reference>
<dbReference type="GO" id="GO:0008233">
    <property type="term" value="F:peptidase activity"/>
    <property type="evidence" value="ECO:0007669"/>
    <property type="project" value="UniProtKB-KW"/>
</dbReference>
<sequence>MLGFTLNRVEGDSMSPLIPAGTYVLFKRFYVKKWLKVGDLVKVNHPKYGIIIKSIVYKDHNGFYWLVGENEYSVTTAEMGPISKAMIEGKSCLVIKPKPHINGLPLS</sequence>
<dbReference type="Proteomes" id="UP000244441">
    <property type="component" value="Chromosome"/>
</dbReference>
<keyword evidence="2" id="KW-0378">Hydrolase</keyword>
<protein>
    <submittedName>
        <fullName evidence="2">Nickel-type superoxide dismutase maturation protease</fullName>
    </submittedName>
</protein>
<dbReference type="Pfam" id="PF00717">
    <property type="entry name" value="Peptidase_S24"/>
    <property type="match status" value="1"/>
</dbReference>
<dbReference type="RefSeq" id="WP_108602197.1">
    <property type="nucleotide sequence ID" value="NZ_CP026604.1"/>
</dbReference>
<dbReference type="EMBL" id="CP026604">
    <property type="protein sequence ID" value="AWB66125.1"/>
    <property type="molecule type" value="Genomic_DNA"/>
</dbReference>
<dbReference type="AlphaFoldDB" id="A0A2S0VPI2"/>
<dbReference type="SUPFAM" id="SSF51306">
    <property type="entry name" value="LexA/Signal peptidase"/>
    <property type="match status" value="1"/>
</dbReference>
<organism evidence="2 3">
    <name type="scientific">Saccharobesus litoralis</name>
    <dbReference type="NCBI Taxonomy" id="2172099"/>
    <lineage>
        <taxon>Bacteria</taxon>
        <taxon>Pseudomonadati</taxon>
        <taxon>Pseudomonadota</taxon>
        <taxon>Gammaproteobacteria</taxon>
        <taxon>Alteromonadales</taxon>
        <taxon>Alteromonadaceae</taxon>
        <taxon>Saccharobesus</taxon>
    </lineage>
</organism>
<dbReference type="KEGG" id="cate:C2869_06575"/>
<proteinExistence type="predicted"/>
<evidence type="ECO:0000259" key="1">
    <source>
        <dbReference type="Pfam" id="PF00717"/>
    </source>
</evidence>
<keyword evidence="3" id="KW-1185">Reference proteome</keyword>
<dbReference type="CDD" id="cd06462">
    <property type="entry name" value="Peptidase_S24_S26"/>
    <property type="match status" value="1"/>
</dbReference>
<feature type="domain" description="Peptidase S24/S26A/S26B/S26C" evidence="1">
    <location>
        <begin position="8"/>
        <end position="90"/>
    </location>
</feature>
<dbReference type="OrthoDB" id="6183704at2"/>
<keyword evidence="2" id="KW-0645">Protease</keyword>
<evidence type="ECO:0000313" key="3">
    <source>
        <dbReference type="Proteomes" id="UP000244441"/>
    </source>
</evidence>
<dbReference type="GO" id="GO:0006508">
    <property type="term" value="P:proteolysis"/>
    <property type="evidence" value="ECO:0007669"/>
    <property type="project" value="UniProtKB-KW"/>
</dbReference>
<name>A0A2S0VPI2_9ALTE</name>
<dbReference type="InterPro" id="IPR036286">
    <property type="entry name" value="LexA/Signal_pep-like_sf"/>
</dbReference>
<evidence type="ECO:0000313" key="2">
    <source>
        <dbReference type="EMBL" id="AWB66125.1"/>
    </source>
</evidence>
<accession>A0A2S0VPI2</accession>